<dbReference type="GO" id="GO:0016301">
    <property type="term" value="F:kinase activity"/>
    <property type="evidence" value="ECO:0007669"/>
    <property type="project" value="UniProtKB-KW"/>
</dbReference>
<evidence type="ECO:0000313" key="4">
    <source>
        <dbReference type="EMBL" id="CCH75334.1"/>
    </source>
</evidence>
<protein>
    <submittedName>
        <fullName evidence="4">PfkB domain protein</fullName>
    </submittedName>
</protein>
<dbReference type="SUPFAM" id="SSF53613">
    <property type="entry name" value="Ribokinase-like"/>
    <property type="match status" value="1"/>
</dbReference>
<dbReference type="RefSeq" id="WP_201329231.1">
    <property type="nucleotide sequence ID" value="NZ_HG764815.1"/>
</dbReference>
<feature type="domain" description="Carbohydrate kinase PfkB" evidence="3">
    <location>
        <begin position="12"/>
        <end position="74"/>
    </location>
</feature>
<keyword evidence="2" id="KW-0418">Kinase</keyword>
<proteinExistence type="predicted"/>
<keyword evidence="1" id="KW-0808">Transferase</keyword>
<name>W6K4N7_9MICO</name>
<dbReference type="Gene3D" id="3.40.1190.20">
    <property type="match status" value="1"/>
</dbReference>
<comment type="caution">
    <text evidence="4">The sequence shown here is derived from an EMBL/GenBank/DDBJ whole genome shotgun (WGS) entry which is preliminary data.</text>
</comment>
<evidence type="ECO:0000256" key="2">
    <source>
        <dbReference type="ARBA" id="ARBA00022777"/>
    </source>
</evidence>
<dbReference type="Proteomes" id="UP000035763">
    <property type="component" value="Unassembled WGS sequence"/>
</dbReference>
<gene>
    <name evidence="4" type="ORF">BN11_650007</name>
</gene>
<organism evidence="4 5">
    <name type="scientific">Nostocoides australiense Ben110</name>
    <dbReference type="NCBI Taxonomy" id="1193182"/>
    <lineage>
        <taxon>Bacteria</taxon>
        <taxon>Bacillati</taxon>
        <taxon>Actinomycetota</taxon>
        <taxon>Actinomycetes</taxon>
        <taxon>Micrococcales</taxon>
        <taxon>Intrasporangiaceae</taxon>
        <taxon>Nostocoides</taxon>
    </lineage>
</organism>
<dbReference type="AlphaFoldDB" id="W6K4N7"/>
<dbReference type="PROSITE" id="PS00584">
    <property type="entry name" value="PFKB_KINASES_2"/>
    <property type="match status" value="1"/>
</dbReference>
<evidence type="ECO:0000259" key="3">
    <source>
        <dbReference type="Pfam" id="PF00294"/>
    </source>
</evidence>
<dbReference type="Pfam" id="PF00294">
    <property type="entry name" value="PfkB"/>
    <property type="match status" value="1"/>
</dbReference>
<accession>W6K4N7</accession>
<dbReference type="EMBL" id="CAJA01000491">
    <property type="protein sequence ID" value="CCH75334.1"/>
    <property type="molecule type" value="Genomic_DNA"/>
</dbReference>
<keyword evidence="5" id="KW-1185">Reference proteome</keyword>
<reference evidence="4 5" key="1">
    <citation type="journal article" date="2013" name="ISME J.">
        <title>A metabolic model for members of the genus Tetrasphaera involved in enhanced biological phosphorus removal.</title>
        <authorList>
            <person name="Kristiansen R."/>
            <person name="Nguyen H.T.T."/>
            <person name="Saunders A.M."/>
            <person name="Nielsen J.L."/>
            <person name="Wimmer R."/>
            <person name="Le V.Q."/>
            <person name="McIlroy S.J."/>
            <person name="Petrovski S."/>
            <person name="Seviour R.J."/>
            <person name="Calteau A."/>
            <person name="Nielsen K.L."/>
            <person name="Nielsen P.H."/>
        </authorList>
    </citation>
    <scope>NUCLEOTIDE SEQUENCE [LARGE SCALE GENOMIC DNA]</scope>
    <source>
        <strain evidence="4 5">Ben110</strain>
    </source>
</reference>
<sequence length="93" mass="9103">MARGVARVGTDDLTVAARAVAGYGPTVVVKDGGRGALAVYRGEVFHEPGMPLDPVDTTGAGDTLDAGFIAALLAVLTTPAASPATPTAPGSPS</sequence>
<dbReference type="STRING" id="1193182.BN11_650007"/>
<dbReference type="InterPro" id="IPR029056">
    <property type="entry name" value="Ribokinase-like"/>
</dbReference>
<evidence type="ECO:0000313" key="5">
    <source>
        <dbReference type="Proteomes" id="UP000035763"/>
    </source>
</evidence>
<evidence type="ECO:0000256" key="1">
    <source>
        <dbReference type="ARBA" id="ARBA00022679"/>
    </source>
</evidence>
<dbReference type="InterPro" id="IPR011611">
    <property type="entry name" value="PfkB_dom"/>
</dbReference>
<dbReference type="InterPro" id="IPR002173">
    <property type="entry name" value="Carboh/pur_kinase_PfkB_CS"/>
</dbReference>